<dbReference type="CDD" id="cd07067">
    <property type="entry name" value="HP_PGM_like"/>
    <property type="match status" value="1"/>
</dbReference>
<feature type="binding site" evidence="2">
    <location>
        <position position="95"/>
    </location>
    <ligand>
        <name>substrate</name>
    </ligand>
</feature>
<evidence type="ECO:0000256" key="1">
    <source>
        <dbReference type="ARBA" id="ARBA00022801"/>
    </source>
</evidence>
<protein>
    <submittedName>
        <fullName evidence="4">Histidine phosphatase family protein</fullName>
    </submittedName>
</protein>
<evidence type="ECO:0000313" key="4">
    <source>
        <dbReference type="EMBL" id="QHS44217.1"/>
    </source>
</evidence>
<dbReference type="RefSeq" id="WP_162121078.1">
    <property type="nucleotide sequence ID" value="NZ_CP048108.1"/>
</dbReference>
<dbReference type="AlphaFoldDB" id="A0A6P1URD6"/>
<proteinExistence type="predicted"/>
<dbReference type="GO" id="GO:0045820">
    <property type="term" value="P:negative regulation of glycolytic process"/>
    <property type="evidence" value="ECO:0007669"/>
    <property type="project" value="TreeGrafter"/>
</dbReference>
<dbReference type="Gene3D" id="3.40.50.1240">
    <property type="entry name" value="Phosphoglycerate mutase-like"/>
    <property type="match status" value="2"/>
</dbReference>
<name>A0A6P1URD6_9ENTR</name>
<keyword evidence="1" id="KW-0378">Hydrolase</keyword>
<dbReference type="InterPro" id="IPR001345">
    <property type="entry name" value="PG/BPGM_mutase_AS"/>
</dbReference>
<dbReference type="GO" id="GO:0043456">
    <property type="term" value="P:regulation of pentose-phosphate shunt"/>
    <property type="evidence" value="ECO:0007669"/>
    <property type="project" value="TreeGrafter"/>
</dbReference>
<organism evidence="4 5">
    <name type="scientific">Klebsiella michiganensis</name>
    <dbReference type="NCBI Taxonomy" id="1134687"/>
    <lineage>
        <taxon>Bacteria</taxon>
        <taxon>Pseudomonadati</taxon>
        <taxon>Pseudomonadota</taxon>
        <taxon>Gammaproteobacteria</taxon>
        <taxon>Enterobacterales</taxon>
        <taxon>Enterobacteriaceae</taxon>
        <taxon>Klebsiella/Raoultella group</taxon>
        <taxon>Klebsiella</taxon>
    </lineage>
</organism>
<accession>A0A6P1URD6</accession>
<reference evidence="4 5" key="1">
    <citation type="submission" date="2020-01" db="EMBL/GenBank/DDBJ databases">
        <title>Bactrocera dorsalis gut bacteria genome.</title>
        <authorList>
            <person name="Zhang H."/>
            <person name="Cai Z."/>
        </authorList>
    </citation>
    <scope>NUCLEOTIDE SEQUENCE [LARGE SCALE GENOMIC DNA]</scope>
    <source>
        <strain evidence="4 5">BD177</strain>
    </source>
</reference>
<feature type="chain" id="PRO_5026708832" evidence="3">
    <location>
        <begin position="24"/>
        <end position="450"/>
    </location>
</feature>
<dbReference type="InterPro" id="IPR029033">
    <property type="entry name" value="His_PPase_superfam"/>
</dbReference>
<dbReference type="PANTHER" id="PTHR46517">
    <property type="entry name" value="FRUCTOSE-2,6-BISPHOSPHATASE TIGAR"/>
    <property type="match status" value="1"/>
</dbReference>
<gene>
    <name evidence="4" type="ORF">GW952_00600</name>
</gene>
<dbReference type="SMART" id="SM00855">
    <property type="entry name" value="PGAM"/>
    <property type="match status" value="1"/>
</dbReference>
<evidence type="ECO:0000256" key="2">
    <source>
        <dbReference type="PIRSR" id="PIRSR613078-2"/>
    </source>
</evidence>
<feature type="signal peptide" evidence="3">
    <location>
        <begin position="1"/>
        <end position="23"/>
    </location>
</feature>
<dbReference type="Proteomes" id="UP000464389">
    <property type="component" value="Chromosome"/>
</dbReference>
<dbReference type="Pfam" id="PF00300">
    <property type="entry name" value="His_Phos_1"/>
    <property type="match status" value="2"/>
</dbReference>
<dbReference type="InterPro" id="IPR013078">
    <property type="entry name" value="His_Pase_superF_clade-1"/>
</dbReference>
<dbReference type="SUPFAM" id="SSF53254">
    <property type="entry name" value="Phosphoglycerate mutase-like"/>
    <property type="match status" value="2"/>
</dbReference>
<feature type="binding site" evidence="2">
    <location>
        <begin position="44"/>
        <end position="51"/>
    </location>
    <ligand>
        <name>substrate</name>
    </ligand>
</feature>
<dbReference type="GO" id="GO:0004331">
    <property type="term" value="F:fructose-2,6-bisphosphate 2-phosphatase activity"/>
    <property type="evidence" value="ECO:0007669"/>
    <property type="project" value="TreeGrafter"/>
</dbReference>
<dbReference type="PROSITE" id="PS00175">
    <property type="entry name" value="PG_MUTASE"/>
    <property type="match status" value="1"/>
</dbReference>
<dbReference type="PANTHER" id="PTHR46517:SF1">
    <property type="entry name" value="FRUCTOSE-2,6-BISPHOSPHATASE TIGAR"/>
    <property type="match status" value="1"/>
</dbReference>
<keyword evidence="3" id="KW-0732">Signal</keyword>
<dbReference type="InterPro" id="IPR051695">
    <property type="entry name" value="Phosphoglycerate_Mutase"/>
</dbReference>
<evidence type="ECO:0000313" key="5">
    <source>
        <dbReference type="Proteomes" id="UP000464389"/>
    </source>
</evidence>
<dbReference type="EMBL" id="CP048108">
    <property type="protein sequence ID" value="QHS44217.1"/>
    <property type="molecule type" value="Genomic_DNA"/>
</dbReference>
<dbReference type="GO" id="GO:0005829">
    <property type="term" value="C:cytosol"/>
    <property type="evidence" value="ECO:0007669"/>
    <property type="project" value="TreeGrafter"/>
</dbReference>
<evidence type="ECO:0000256" key="3">
    <source>
        <dbReference type="SAM" id="SignalP"/>
    </source>
</evidence>
<sequence length="450" mass="50394">MKKWLSPLGFLTVIMLAFHPLKAMSTLNNADAPQDSALKFYLVRHGQTLSNIKEMTVGGGGNAQLTQKGRYDASSLGLGLSSVNFIAAYSSTQGRAYETASQILRRRNLPVTQIENLKDISWGDAEGGRIHALTDKFGHSGNDFDFYFGHYNDPKFVSPVHAENMYNFSQRFEGALREIAQQHSSQSGNILVVAHSSMAFYLQKYRQNMPQSGLSNTSVSVLELRDGEFHLVDYNNTSYLKRGYEEEKQIAPLEIKVVINPLTLFNKAGVLEGTSDSDFTDAGIAANHKIQKKLANDKFVAVYSSELGRAWKAAVTVFPDSKKSLVKTRSLNEIFLGAWEAQDIAIVKQQHPAEADKLLSADNTLQFVSLNQGENGDIAAWRLHNELKQIAYKYEFSKGKVAVFTHPFAFNAFLNKYFPDYTISSSYRNPMIVSMEYKNDEFKVKSVQEI</sequence>